<name>A0A1X6PL75_PORUM</name>
<dbReference type="PANTHER" id="PTHR36052">
    <property type="entry name" value="EXCITATORY AMINO ACID TRANSPORTER"/>
    <property type="match status" value="1"/>
</dbReference>
<gene>
    <name evidence="2" type="ORF">BU14_0014s0038</name>
</gene>
<feature type="region of interest" description="Disordered" evidence="1">
    <location>
        <begin position="78"/>
        <end position="97"/>
    </location>
</feature>
<organism evidence="2 3">
    <name type="scientific">Porphyra umbilicalis</name>
    <name type="common">Purple laver</name>
    <name type="synonym">Red alga</name>
    <dbReference type="NCBI Taxonomy" id="2786"/>
    <lineage>
        <taxon>Eukaryota</taxon>
        <taxon>Rhodophyta</taxon>
        <taxon>Bangiophyceae</taxon>
        <taxon>Bangiales</taxon>
        <taxon>Bangiaceae</taxon>
        <taxon>Porphyra</taxon>
    </lineage>
</organism>
<dbReference type="Proteomes" id="UP000218209">
    <property type="component" value="Unassembled WGS sequence"/>
</dbReference>
<dbReference type="EMBL" id="KV918761">
    <property type="protein sequence ID" value="OSX81488.1"/>
    <property type="molecule type" value="Genomic_DNA"/>
</dbReference>
<evidence type="ECO:0000256" key="1">
    <source>
        <dbReference type="SAM" id="MobiDB-lite"/>
    </source>
</evidence>
<protein>
    <submittedName>
        <fullName evidence="2">Uncharacterized protein</fullName>
    </submittedName>
</protein>
<evidence type="ECO:0000313" key="2">
    <source>
        <dbReference type="EMBL" id="OSX81488.1"/>
    </source>
</evidence>
<dbReference type="AlphaFoldDB" id="A0A1X6PL75"/>
<dbReference type="PANTHER" id="PTHR36052:SF1">
    <property type="entry name" value="EXCITATORY AMINO ACID TRANSPORTER"/>
    <property type="match status" value="1"/>
</dbReference>
<reference evidence="2 3" key="1">
    <citation type="submission" date="2017-03" db="EMBL/GenBank/DDBJ databases">
        <title>WGS assembly of Porphyra umbilicalis.</title>
        <authorList>
            <person name="Brawley S.H."/>
            <person name="Blouin N.A."/>
            <person name="Ficko-Blean E."/>
            <person name="Wheeler G.L."/>
            <person name="Lohr M."/>
            <person name="Goodson H.V."/>
            <person name="Jenkins J.W."/>
            <person name="Blaby-Haas C.E."/>
            <person name="Helliwell K.E."/>
            <person name="Chan C."/>
            <person name="Marriage T."/>
            <person name="Bhattacharya D."/>
            <person name="Klein A.S."/>
            <person name="Badis Y."/>
            <person name="Brodie J."/>
            <person name="Cao Y."/>
            <person name="Collen J."/>
            <person name="Dittami S.M."/>
            <person name="Gachon C.M."/>
            <person name="Green B.R."/>
            <person name="Karpowicz S."/>
            <person name="Kim J.W."/>
            <person name="Kudahl U."/>
            <person name="Lin S."/>
            <person name="Michel G."/>
            <person name="Mittag M."/>
            <person name="Olson B.J."/>
            <person name="Pangilinan J."/>
            <person name="Peng Y."/>
            <person name="Qiu H."/>
            <person name="Shu S."/>
            <person name="Singer J.T."/>
            <person name="Smith A.G."/>
            <person name="Sprecher B.N."/>
            <person name="Wagner V."/>
            <person name="Wang W."/>
            <person name="Wang Z.-Y."/>
            <person name="Yan J."/>
            <person name="Yarish C."/>
            <person name="Zoeuner-Riek S."/>
            <person name="Zhuang Y."/>
            <person name="Zou Y."/>
            <person name="Lindquist E.A."/>
            <person name="Grimwood J."/>
            <person name="Barry K."/>
            <person name="Rokhsar D.S."/>
            <person name="Schmutz J."/>
            <person name="Stiller J.W."/>
            <person name="Grossman A.R."/>
            <person name="Prochnik S.E."/>
        </authorList>
    </citation>
    <scope>NUCLEOTIDE SEQUENCE [LARGE SCALE GENOMIC DNA]</scope>
    <source>
        <strain evidence="2">4086291</strain>
    </source>
</reference>
<sequence length="97" mass="10254">MSSALFWGSVGVLVPLMSNSLRKLPLMRRPWEHVLAFGGGIVFGNGVNSATVYMEDNLERVRSARAAAEATMAMRRAVAAEEPATAPPAPAPTVSGE</sequence>
<proteinExistence type="predicted"/>
<evidence type="ECO:0000313" key="3">
    <source>
        <dbReference type="Proteomes" id="UP000218209"/>
    </source>
</evidence>
<keyword evidence="3" id="KW-1185">Reference proteome</keyword>
<accession>A0A1X6PL75</accession>